<dbReference type="InParanoid" id="A0A2J6SMU6"/>
<dbReference type="GeneID" id="36589932"/>
<dbReference type="RefSeq" id="XP_024729001.1">
    <property type="nucleotide sequence ID" value="XM_024881855.1"/>
</dbReference>
<sequence length="66" mass="7225">MDPPGQDRVGWAGQDPEKPSSLPAHFRFQLELHPVLDPCPRAPVPGPTVNRVRLRPLQPSTAPPSL</sequence>
<evidence type="ECO:0000256" key="1">
    <source>
        <dbReference type="SAM" id="MobiDB-lite"/>
    </source>
</evidence>
<name>A0A2J6SMU6_9HELO</name>
<keyword evidence="3" id="KW-1185">Reference proteome</keyword>
<reference evidence="2 3" key="1">
    <citation type="submission" date="2016-04" db="EMBL/GenBank/DDBJ databases">
        <title>A degradative enzymes factory behind the ericoid mycorrhizal symbiosis.</title>
        <authorList>
            <consortium name="DOE Joint Genome Institute"/>
            <person name="Martino E."/>
            <person name="Morin E."/>
            <person name="Grelet G."/>
            <person name="Kuo A."/>
            <person name="Kohler A."/>
            <person name="Daghino S."/>
            <person name="Barry K."/>
            <person name="Choi C."/>
            <person name="Cichocki N."/>
            <person name="Clum A."/>
            <person name="Copeland A."/>
            <person name="Hainaut M."/>
            <person name="Haridas S."/>
            <person name="Labutti K."/>
            <person name="Lindquist E."/>
            <person name="Lipzen A."/>
            <person name="Khouja H.-R."/>
            <person name="Murat C."/>
            <person name="Ohm R."/>
            <person name="Olson A."/>
            <person name="Spatafora J."/>
            <person name="Veneault-Fourrey C."/>
            <person name="Henrissat B."/>
            <person name="Grigoriev I."/>
            <person name="Martin F."/>
            <person name="Perotto S."/>
        </authorList>
    </citation>
    <scope>NUCLEOTIDE SEQUENCE [LARGE SCALE GENOMIC DNA]</scope>
    <source>
        <strain evidence="2 3">E</strain>
    </source>
</reference>
<proteinExistence type="predicted"/>
<feature type="region of interest" description="Disordered" evidence="1">
    <location>
        <begin position="1"/>
        <end position="22"/>
    </location>
</feature>
<feature type="region of interest" description="Disordered" evidence="1">
    <location>
        <begin position="42"/>
        <end position="66"/>
    </location>
</feature>
<gene>
    <name evidence="2" type="ORF">K444DRAFT_621233</name>
</gene>
<accession>A0A2J6SMU6</accession>
<dbReference type="Proteomes" id="UP000235371">
    <property type="component" value="Unassembled WGS sequence"/>
</dbReference>
<evidence type="ECO:0000313" key="2">
    <source>
        <dbReference type="EMBL" id="PMD52097.1"/>
    </source>
</evidence>
<protein>
    <submittedName>
        <fullName evidence="2">Uncharacterized protein</fullName>
    </submittedName>
</protein>
<evidence type="ECO:0000313" key="3">
    <source>
        <dbReference type="Proteomes" id="UP000235371"/>
    </source>
</evidence>
<dbReference type="EMBL" id="KZ613912">
    <property type="protein sequence ID" value="PMD52097.1"/>
    <property type="molecule type" value="Genomic_DNA"/>
</dbReference>
<organism evidence="2 3">
    <name type="scientific">Hyaloscypha bicolor E</name>
    <dbReference type="NCBI Taxonomy" id="1095630"/>
    <lineage>
        <taxon>Eukaryota</taxon>
        <taxon>Fungi</taxon>
        <taxon>Dikarya</taxon>
        <taxon>Ascomycota</taxon>
        <taxon>Pezizomycotina</taxon>
        <taxon>Leotiomycetes</taxon>
        <taxon>Helotiales</taxon>
        <taxon>Hyaloscyphaceae</taxon>
        <taxon>Hyaloscypha</taxon>
        <taxon>Hyaloscypha bicolor</taxon>
    </lineage>
</organism>
<dbReference type="OrthoDB" id="10620246at2759"/>
<dbReference type="AlphaFoldDB" id="A0A2J6SMU6"/>